<feature type="region of interest" description="Disordered" evidence="1">
    <location>
        <begin position="1"/>
        <end position="34"/>
    </location>
</feature>
<gene>
    <name evidence="2" type="ORF">C4B68_34105</name>
</gene>
<dbReference type="RefSeq" id="WP_099500365.1">
    <property type="nucleotide sequence ID" value="NZ_CP026652.1"/>
</dbReference>
<dbReference type="EMBL" id="CP026652">
    <property type="protein sequence ID" value="AVH59985.1"/>
    <property type="molecule type" value="Genomic_DNA"/>
</dbReference>
<proteinExistence type="predicted"/>
<evidence type="ECO:0000313" key="3">
    <source>
        <dbReference type="Proteomes" id="UP000238413"/>
    </source>
</evidence>
<dbReference type="Proteomes" id="UP000238413">
    <property type="component" value="Chromosome"/>
</dbReference>
<reference evidence="2 3" key="1">
    <citation type="submission" date="2018-02" db="EMBL/GenBank/DDBJ databases">
        <title>Complete genome sequence of Streptomyces dengpaensis, the producer of angucyclines.</title>
        <authorList>
            <person name="Yumei L."/>
        </authorList>
    </citation>
    <scope>NUCLEOTIDE SEQUENCE [LARGE SCALE GENOMIC DNA]</scope>
    <source>
        <strain evidence="2 3">XZHG99</strain>
    </source>
</reference>
<evidence type="ECO:0000313" key="2">
    <source>
        <dbReference type="EMBL" id="AVH59985.1"/>
    </source>
</evidence>
<keyword evidence="3" id="KW-1185">Reference proteome</keyword>
<organism evidence="2 3">
    <name type="scientific">Streptomyces dengpaensis</name>
    <dbReference type="NCBI Taxonomy" id="2049881"/>
    <lineage>
        <taxon>Bacteria</taxon>
        <taxon>Bacillati</taxon>
        <taxon>Actinomycetota</taxon>
        <taxon>Actinomycetes</taxon>
        <taxon>Kitasatosporales</taxon>
        <taxon>Streptomycetaceae</taxon>
        <taxon>Streptomyces</taxon>
    </lineage>
</organism>
<protein>
    <submittedName>
        <fullName evidence="2">Uncharacterized protein</fullName>
    </submittedName>
</protein>
<sequence length="112" mass="12451">MTNREDSANRVGSNLPTDLAPTRETIWDMTPRPDPHTEAAWLRKLDRATATHEKARTSLEELIADARSAGVPLMTIAKHTPYSREWARKIADRVDAERASGATETQPAAETE</sequence>
<accession>A0ABN5ICK1</accession>
<evidence type="ECO:0000256" key="1">
    <source>
        <dbReference type="SAM" id="MobiDB-lite"/>
    </source>
</evidence>
<name>A0ABN5ICK1_9ACTN</name>